<feature type="domain" description="MurL N-terminal" evidence="1">
    <location>
        <begin position="39"/>
        <end position="99"/>
    </location>
</feature>
<feature type="non-terminal residue" evidence="2">
    <location>
        <position position="100"/>
    </location>
</feature>
<dbReference type="GeneID" id="25913294"/>
<dbReference type="AlphaFoldDB" id="A0A0L0FD27"/>
<proteinExistence type="predicted"/>
<dbReference type="OrthoDB" id="99425at2759"/>
<evidence type="ECO:0000259" key="1">
    <source>
        <dbReference type="Pfam" id="PF26299"/>
    </source>
</evidence>
<dbReference type="Proteomes" id="UP000054560">
    <property type="component" value="Unassembled WGS sequence"/>
</dbReference>
<protein>
    <recommendedName>
        <fullName evidence="1">MurL N-terminal domain-containing protein</fullName>
    </recommendedName>
</protein>
<dbReference type="RefSeq" id="XP_014148571.1">
    <property type="nucleotide sequence ID" value="XM_014293096.1"/>
</dbReference>
<dbReference type="InterPro" id="IPR058740">
    <property type="entry name" value="MurL_N"/>
</dbReference>
<keyword evidence="3" id="KW-1185">Reference proteome</keyword>
<sequence>SALIAATGCTHVLVELDLGDCWTAASEGDKADVDPITPPYSALVAFVAAGVAASQGFDYIAVGNESSANEGNGLFVWGEGGDVVVNHQYDKSLDCELRMS</sequence>
<evidence type="ECO:0000313" key="2">
    <source>
        <dbReference type="EMBL" id="KNC74669.1"/>
    </source>
</evidence>
<reference evidence="2 3" key="1">
    <citation type="submission" date="2011-02" db="EMBL/GenBank/DDBJ databases">
        <title>The Genome Sequence of Sphaeroforma arctica JP610.</title>
        <authorList>
            <consortium name="The Broad Institute Genome Sequencing Platform"/>
            <person name="Russ C."/>
            <person name="Cuomo C."/>
            <person name="Young S.K."/>
            <person name="Zeng Q."/>
            <person name="Gargeya S."/>
            <person name="Alvarado L."/>
            <person name="Berlin A."/>
            <person name="Chapman S.B."/>
            <person name="Chen Z."/>
            <person name="Freedman E."/>
            <person name="Gellesch M."/>
            <person name="Goldberg J."/>
            <person name="Griggs A."/>
            <person name="Gujja S."/>
            <person name="Heilman E."/>
            <person name="Heiman D."/>
            <person name="Howarth C."/>
            <person name="Mehta T."/>
            <person name="Neiman D."/>
            <person name="Pearson M."/>
            <person name="Roberts A."/>
            <person name="Saif S."/>
            <person name="Shea T."/>
            <person name="Shenoy N."/>
            <person name="Sisk P."/>
            <person name="Stolte C."/>
            <person name="Sykes S."/>
            <person name="White J."/>
            <person name="Yandava C."/>
            <person name="Burger G."/>
            <person name="Gray M.W."/>
            <person name="Holland P.W.H."/>
            <person name="King N."/>
            <person name="Lang F.B.F."/>
            <person name="Roger A.J."/>
            <person name="Ruiz-Trillo I."/>
            <person name="Haas B."/>
            <person name="Nusbaum C."/>
            <person name="Birren B."/>
        </authorList>
    </citation>
    <scope>NUCLEOTIDE SEQUENCE [LARGE SCALE GENOMIC DNA]</scope>
    <source>
        <strain evidence="2 3">JP610</strain>
    </source>
</reference>
<accession>A0A0L0FD27</accession>
<name>A0A0L0FD27_9EUKA</name>
<dbReference type="Pfam" id="PF26299">
    <property type="entry name" value="MurL_N"/>
    <property type="match status" value="1"/>
</dbReference>
<organism evidence="2 3">
    <name type="scientific">Sphaeroforma arctica JP610</name>
    <dbReference type="NCBI Taxonomy" id="667725"/>
    <lineage>
        <taxon>Eukaryota</taxon>
        <taxon>Ichthyosporea</taxon>
        <taxon>Ichthyophonida</taxon>
        <taxon>Sphaeroforma</taxon>
    </lineage>
</organism>
<gene>
    <name evidence="2" type="ORF">SARC_12790</name>
</gene>
<feature type="non-terminal residue" evidence="2">
    <location>
        <position position="1"/>
    </location>
</feature>
<evidence type="ECO:0000313" key="3">
    <source>
        <dbReference type="Proteomes" id="UP000054560"/>
    </source>
</evidence>
<dbReference type="EMBL" id="KQ244182">
    <property type="protein sequence ID" value="KNC74669.1"/>
    <property type="molecule type" value="Genomic_DNA"/>
</dbReference>